<evidence type="ECO:0000313" key="2">
    <source>
        <dbReference type="Proteomes" id="UP001631969"/>
    </source>
</evidence>
<gene>
    <name evidence="1" type="ORF">ACI1P1_24280</name>
</gene>
<comment type="caution">
    <text evidence="1">The sequence shown here is derived from an EMBL/GenBank/DDBJ whole genome shotgun (WGS) entry which is preliminary data.</text>
</comment>
<dbReference type="Proteomes" id="UP001631969">
    <property type="component" value="Unassembled WGS sequence"/>
</dbReference>
<accession>A0ACC7P423</accession>
<proteinExistence type="predicted"/>
<name>A0ACC7P423_9BACL</name>
<protein>
    <submittedName>
        <fullName evidence="1">ATP-binding cassette domain-containing protein</fullName>
    </submittedName>
</protein>
<keyword evidence="2" id="KW-1185">Reference proteome</keyword>
<dbReference type="EMBL" id="JBJURJ010000018">
    <property type="protein sequence ID" value="MFM9331417.1"/>
    <property type="molecule type" value="Genomic_DNA"/>
</dbReference>
<keyword evidence="1" id="KW-0067">ATP-binding</keyword>
<reference evidence="1" key="1">
    <citation type="submission" date="2024-12" db="EMBL/GenBank/DDBJ databases">
        <authorList>
            <person name="Wu N."/>
        </authorList>
    </citation>
    <scope>NUCLEOTIDE SEQUENCE</scope>
    <source>
        <strain evidence="1">P15</strain>
    </source>
</reference>
<evidence type="ECO:0000313" key="1">
    <source>
        <dbReference type="EMBL" id="MFM9331417.1"/>
    </source>
</evidence>
<keyword evidence="1" id="KW-0547">Nucleotide-binding</keyword>
<organism evidence="1 2">
    <name type="scientific">Paenibacillus mesotrionivorans</name>
    <dbReference type="NCBI Taxonomy" id="3160968"/>
    <lineage>
        <taxon>Bacteria</taxon>
        <taxon>Bacillati</taxon>
        <taxon>Bacillota</taxon>
        <taxon>Bacilli</taxon>
        <taxon>Bacillales</taxon>
        <taxon>Paenibacillaceae</taxon>
        <taxon>Paenibacillus</taxon>
    </lineage>
</organism>
<sequence length="557" mass="62521">MLKNLNPKAQIKRLRYIYHAAPAPLKGKLKVCLYLACSLPIVDLIIVFVTYVLMMALQKQSLTVLGLTFGANSLFIAIMLFIGVTLVRQLLEFLSVRESRRFTQFLYRQYSAKLLKNYMSMSWRSFSKETKAVRMKHLVATSLDSAYSYQVFFNFISSALNLLLLAGSMFLVAPKIVLGGLVLLALFMRFSSKALKSKINQATDAHNVHEQRYYNHLNESLNMFREMRIFGVSEKMGDRALGELEQLSEAKVRLSILPYTPRIVMESVFTVAIGIGILYVIFVDRTDTPQLIASLASFMLLARRMIPSMSMLLSSYSELEGTYSQLQVLHREFSDMPEQEEDRAQTNPPGHELLVLSHVSFSYEGRGKETIENFSMNVSAGDRISITGESGKGKSTLMMILAGFMEPHKGEVKRSALIQPKLHGIAYVPQETALLSGTILENIVFGNETVDEEKVMRVLSLVKLEELIGKLPEGLQTVVGDNGMFLSGGQRQRLGIARALYHEPQLLLLDEATSALDEETERQVMASISTCMKNSAVVFISHRKENSKTHATKVVEL</sequence>